<proteinExistence type="predicted"/>
<dbReference type="InterPro" id="IPR001138">
    <property type="entry name" value="Zn2Cys6_DnaBD"/>
</dbReference>
<dbReference type="GO" id="GO:0008270">
    <property type="term" value="F:zinc ion binding"/>
    <property type="evidence" value="ECO:0007669"/>
    <property type="project" value="InterPro"/>
</dbReference>
<reference evidence="4" key="1">
    <citation type="journal article" date="2020" name="Stud. Mycol.">
        <title>101 Dothideomycetes genomes: a test case for predicting lifestyles and emergence of pathogens.</title>
        <authorList>
            <person name="Haridas S."/>
            <person name="Albert R."/>
            <person name="Binder M."/>
            <person name="Bloem J."/>
            <person name="Labutti K."/>
            <person name="Salamov A."/>
            <person name="Andreopoulos B."/>
            <person name="Baker S."/>
            <person name="Barry K."/>
            <person name="Bills G."/>
            <person name="Bluhm B."/>
            <person name="Cannon C."/>
            <person name="Castanera R."/>
            <person name="Culley D."/>
            <person name="Daum C."/>
            <person name="Ezra D."/>
            <person name="Gonzalez J."/>
            <person name="Henrissat B."/>
            <person name="Kuo A."/>
            <person name="Liang C."/>
            <person name="Lipzen A."/>
            <person name="Lutzoni F."/>
            <person name="Magnuson J."/>
            <person name="Mondo S."/>
            <person name="Nolan M."/>
            <person name="Ohm R."/>
            <person name="Pangilinan J."/>
            <person name="Park H.-J."/>
            <person name="Ramirez L."/>
            <person name="Alfaro M."/>
            <person name="Sun H."/>
            <person name="Tritt A."/>
            <person name="Yoshinaga Y."/>
            <person name="Zwiers L.-H."/>
            <person name="Turgeon B."/>
            <person name="Goodwin S."/>
            <person name="Spatafora J."/>
            <person name="Crous P."/>
            <person name="Grigoriev I."/>
        </authorList>
    </citation>
    <scope>NUCLEOTIDE SEQUENCE</scope>
    <source>
        <strain evidence="4">CBS 123094</strain>
    </source>
</reference>
<dbReference type="PANTHER" id="PTHR47784">
    <property type="entry name" value="STEROL UPTAKE CONTROL PROTEIN 2"/>
    <property type="match status" value="1"/>
</dbReference>
<organism evidence="4 5">
    <name type="scientific">Amniculicola lignicola CBS 123094</name>
    <dbReference type="NCBI Taxonomy" id="1392246"/>
    <lineage>
        <taxon>Eukaryota</taxon>
        <taxon>Fungi</taxon>
        <taxon>Dikarya</taxon>
        <taxon>Ascomycota</taxon>
        <taxon>Pezizomycotina</taxon>
        <taxon>Dothideomycetes</taxon>
        <taxon>Pleosporomycetidae</taxon>
        <taxon>Pleosporales</taxon>
        <taxon>Amniculicolaceae</taxon>
        <taxon>Amniculicola</taxon>
    </lineage>
</organism>
<name>A0A6A5X0G2_9PLEO</name>
<dbReference type="Pfam" id="PF11951">
    <property type="entry name" value="Fungal_trans_2"/>
    <property type="match status" value="1"/>
</dbReference>
<dbReference type="SUPFAM" id="SSF57701">
    <property type="entry name" value="Zn2/Cys6 DNA-binding domain"/>
    <property type="match status" value="1"/>
</dbReference>
<keyword evidence="1" id="KW-0539">Nucleus</keyword>
<dbReference type="PANTHER" id="PTHR47784:SF5">
    <property type="entry name" value="STEROL UPTAKE CONTROL PROTEIN 2"/>
    <property type="match status" value="1"/>
</dbReference>
<dbReference type="OrthoDB" id="416217at2759"/>
<evidence type="ECO:0000313" key="5">
    <source>
        <dbReference type="Proteomes" id="UP000799779"/>
    </source>
</evidence>
<feature type="region of interest" description="Disordered" evidence="2">
    <location>
        <begin position="1"/>
        <end position="32"/>
    </location>
</feature>
<feature type="domain" description="Zn(2)-C6 fungal-type" evidence="3">
    <location>
        <begin position="33"/>
        <end position="63"/>
    </location>
</feature>
<evidence type="ECO:0000256" key="2">
    <source>
        <dbReference type="SAM" id="MobiDB-lite"/>
    </source>
</evidence>
<accession>A0A6A5X0G2</accession>
<dbReference type="GO" id="GO:0001228">
    <property type="term" value="F:DNA-binding transcription activator activity, RNA polymerase II-specific"/>
    <property type="evidence" value="ECO:0007669"/>
    <property type="project" value="TreeGrafter"/>
</dbReference>
<dbReference type="Gene3D" id="4.10.240.10">
    <property type="entry name" value="Zn(2)-C6 fungal-type DNA-binding domain"/>
    <property type="match status" value="1"/>
</dbReference>
<dbReference type="AlphaFoldDB" id="A0A6A5X0G2"/>
<evidence type="ECO:0000313" key="4">
    <source>
        <dbReference type="EMBL" id="KAF2006659.1"/>
    </source>
</evidence>
<dbReference type="InterPro" id="IPR036864">
    <property type="entry name" value="Zn2-C6_fun-type_DNA-bd_sf"/>
</dbReference>
<dbReference type="SMART" id="SM00066">
    <property type="entry name" value="GAL4"/>
    <property type="match status" value="1"/>
</dbReference>
<dbReference type="Proteomes" id="UP000799779">
    <property type="component" value="Unassembled WGS sequence"/>
</dbReference>
<keyword evidence="5" id="KW-1185">Reference proteome</keyword>
<sequence length="524" mass="58417">MPSPNNVDQDAGTRSRSSAIFRTRRPHQKSRGGCFACKRRKRKCDELKPSCTRCESTFQKCSYPPAKGSKDPVSLPSPPCRHSSESPKASAYSRDSPSFETSVELTSYSDSNGDLVLCLSDVDLYQHYVEHTSHTLTHFPGDQGIFQTAIPALALRNKMVFYSLQALSAVCMCCDMIDQEPPPNVDAINHILMTGYRLCNLASEQMRDVIAQPDTCTSDIELLLASVVLLVPFTAASQQVSHWISSRSKANKSHRLLSTTPRDVIVMMRGIRATFQALDSRESVVPRETGLATVTSPPLLNLNGLAALPPSRTHVMFPIIAATSQAALSKLQERLNSHLREDGHEQNQSSACAAAFEVLVNIRTETLSHSDSSAQLSARITTKEPRTGSWMRCYASRHAIPQPTEPLTYFFLAFLVQAPQAYLDLVLPLLDQRLESPPVPSDTIPQFTKEQALALDIYAHWSVLMFLVEDESWWIGKLPIVTLTGMLNRYGDSFVGRLWPGERHSQGQWWPGRMLRILREVKGY</sequence>
<dbReference type="PROSITE" id="PS50048">
    <property type="entry name" value="ZN2_CY6_FUNGAL_2"/>
    <property type="match status" value="1"/>
</dbReference>
<protein>
    <submittedName>
        <fullName evidence="4">Putative C6 finger domain protein</fullName>
    </submittedName>
</protein>
<dbReference type="InterPro" id="IPR053157">
    <property type="entry name" value="Sterol_Uptake_Regulator"/>
</dbReference>
<gene>
    <name evidence="4" type="ORF">P154DRAFT_481508</name>
</gene>
<dbReference type="InterPro" id="IPR021858">
    <property type="entry name" value="Fun_TF"/>
</dbReference>
<dbReference type="CDD" id="cd00067">
    <property type="entry name" value="GAL4"/>
    <property type="match status" value="1"/>
</dbReference>
<evidence type="ECO:0000256" key="1">
    <source>
        <dbReference type="ARBA" id="ARBA00023242"/>
    </source>
</evidence>
<dbReference type="PROSITE" id="PS00463">
    <property type="entry name" value="ZN2_CY6_FUNGAL_1"/>
    <property type="match status" value="1"/>
</dbReference>
<feature type="compositionally biased region" description="Polar residues" evidence="2">
    <location>
        <begin position="1"/>
        <end position="20"/>
    </location>
</feature>
<feature type="region of interest" description="Disordered" evidence="2">
    <location>
        <begin position="58"/>
        <end position="96"/>
    </location>
</feature>
<dbReference type="Pfam" id="PF00172">
    <property type="entry name" value="Zn_clus"/>
    <property type="match status" value="1"/>
</dbReference>
<dbReference type="EMBL" id="ML977559">
    <property type="protein sequence ID" value="KAF2006659.1"/>
    <property type="molecule type" value="Genomic_DNA"/>
</dbReference>
<evidence type="ECO:0000259" key="3">
    <source>
        <dbReference type="PROSITE" id="PS50048"/>
    </source>
</evidence>